<keyword evidence="7 13" id="KW-0472">Membrane</keyword>
<evidence type="ECO:0000256" key="1">
    <source>
        <dbReference type="ARBA" id="ARBA00004162"/>
    </source>
</evidence>
<comment type="caution">
    <text evidence="14">The sequence shown here is derived from an EMBL/GenBank/DDBJ whole genome shotgun (WGS) entry which is preliminary data.</text>
</comment>
<protein>
    <recommendedName>
        <fullName evidence="11">Glycosyl-4,4'-diaponeurosporenoate acyltransferase</fullName>
    </recommendedName>
</protein>
<proteinExistence type="inferred from homology"/>
<dbReference type="UniPathway" id="UPA00029">
    <property type="reaction ID" value="UER00560"/>
</dbReference>
<evidence type="ECO:0000256" key="3">
    <source>
        <dbReference type="ARBA" id="ARBA00022679"/>
    </source>
</evidence>
<evidence type="ECO:0000256" key="6">
    <source>
        <dbReference type="ARBA" id="ARBA00022989"/>
    </source>
</evidence>
<comment type="pathway">
    <text evidence="9">Carotenoid biosynthesis; staphyloxanthin biosynthesis; staphyloxanthin from farnesyl diphosphate: step 5/5.</text>
</comment>
<gene>
    <name evidence="14" type="ORF">GJU39_03500</name>
</gene>
<evidence type="ECO:0000256" key="7">
    <source>
        <dbReference type="ARBA" id="ARBA00023136"/>
    </source>
</evidence>
<evidence type="ECO:0000256" key="5">
    <source>
        <dbReference type="ARBA" id="ARBA00022729"/>
    </source>
</evidence>
<keyword evidence="4 13" id="KW-0812">Transmembrane</keyword>
<feature type="transmembrane region" description="Helical" evidence="13">
    <location>
        <begin position="118"/>
        <end position="136"/>
    </location>
</feature>
<comment type="similarity">
    <text evidence="10">Belongs to the acyltransferase CrtO family.</text>
</comment>
<evidence type="ECO:0000313" key="14">
    <source>
        <dbReference type="EMBL" id="MRX75144.1"/>
    </source>
</evidence>
<evidence type="ECO:0000256" key="2">
    <source>
        <dbReference type="ARBA" id="ARBA00022475"/>
    </source>
</evidence>
<comment type="function">
    <text evidence="12">Catalyzes the acylation of glycosyl-4,4'-diaponeurosporenoate, i.e. the esterification of glucose at the C6'' position with the carboxyl group of the C(15) fatty acid 12-methyltetradecanoic acid, to yield staphyloxanthin. This is the last step in the biosynthesis of this orange pigment, present in most staphylococci strains.</text>
</comment>
<organism evidence="14 15">
    <name type="scientific">Pedobacter petrophilus</name>
    <dbReference type="NCBI Taxonomy" id="1908241"/>
    <lineage>
        <taxon>Bacteria</taxon>
        <taxon>Pseudomonadati</taxon>
        <taxon>Bacteroidota</taxon>
        <taxon>Sphingobacteriia</taxon>
        <taxon>Sphingobacteriales</taxon>
        <taxon>Sphingobacteriaceae</taxon>
        <taxon>Pedobacter</taxon>
    </lineage>
</organism>
<keyword evidence="3" id="KW-0808">Transferase</keyword>
<keyword evidence="5" id="KW-0732">Signal</keyword>
<accession>A0A7K0FVN5</accession>
<evidence type="ECO:0000256" key="4">
    <source>
        <dbReference type="ARBA" id="ARBA00022692"/>
    </source>
</evidence>
<dbReference type="EMBL" id="WKKH01000004">
    <property type="protein sequence ID" value="MRX75144.1"/>
    <property type="molecule type" value="Genomic_DNA"/>
</dbReference>
<evidence type="ECO:0000256" key="13">
    <source>
        <dbReference type="SAM" id="Phobius"/>
    </source>
</evidence>
<feature type="transmembrane region" description="Helical" evidence="13">
    <location>
        <begin position="142"/>
        <end position="160"/>
    </location>
</feature>
<sequence>MKKGAILTAIILFTIGSLYALIRYISMQGFAFAWALNCLLMFSGLLFFEALKSPLNGSYFKEQPWEGKGKIYESVGVNLFRKLLVLIGWEKLIRKGNPVEKNIKTLKHLHHQTKQSELSHLILLIIVFGFNIFVALKFGFLASIWLLILNILMHLYPIFLQRYNRPRIERAINVSQWRSASQ</sequence>
<dbReference type="OrthoDB" id="669469at2"/>
<keyword evidence="6 13" id="KW-1133">Transmembrane helix</keyword>
<dbReference type="Pfam" id="PF18927">
    <property type="entry name" value="CrtO"/>
    <property type="match status" value="1"/>
</dbReference>
<keyword evidence="8" id="KW-0012">Acyltransferase</keyword>
<evidence type="ECO:0000256" key="11">
    <source>
        <dbReference type="ARBA" id="ARBA00023667"/>
    </source>
</evidence>
<dbReference type="RefSeq" id="WP_154279310.1">
    <property type="nucleotide sequence ID" value="NZ_JBHUJQ010000001.1"/>
</dbReference>
<comment type="subcellular location">
    <subcellularLocation>
        <location evidence="1">Cell membrane</location>
        <topology evidence="1">Single-pass membrane protein</topology>
    </subcellularLocation>
</comment>
<evidence type="ECO:0000313" key="15">
    <source>
        <dbReference type="Proteomes" id="UP000487757"/>
    </source>
</evidence>
<dbReference type="InterPro" id="IPR044021">
    <property type="entry name" value="CrtO"/>
</dbReference>
<evidence type="ECO:0000256" key="9">
    <source>
        <dbReference type="ARBA" id="ARBA00023588"/>
    </source>
</evidence>
<evidence type="ECO:0000256" key="12">
    <source>
        <dbReference type="ARBA" id="ARBA00025324"/>
    </source>
</evidence>
<feature type="transmembrane region" description="Helical" evidence="13">
    <location>
        <begin position="30"/>
        <end position="51"/>
    </location>
</feature>
<keyword evidence="2" id="KW-1003">Cell membrane</keyword>
<reference evidence="14 15" key="1">
    <citation type="submission" date="2019-11" db="EMBL/GenBank/DDBJ databases">
        <title>Pedobacter petrophilus genome.</title>
        <authorList>
            <person name="Feldbauer M.J."/>
            <person name="Newman J.D."/>
        </authorList>
    </citation>
    <scope>NUCLEOTIDE SEQUENCE [LARGE SCALE GENOMIC DNA]</scope>
    <source>
        <strain evidence="14 15">LMG 29686</strain>
    </source>
</reference>
<dbReference type="Proteomes" id="UP000487757">
    <property type="component" value="Unassembled WGS sequence"/>
</dbReference>
<name>A0A7K0FVN5_9SPHI</name>
<evidence type="ECO:0000256" key="8">
    <source>
        <dbReference type="ARBA" id="ARBA00023315"/>
    </source>
</evidence>
<dbReference type="AlphaFoldDB" id="A0A7K0FVN5"/>
<evidence type="ECO:0000256" key="10">
    <source>
        <dbReference type="ARBA" id="ARBA00023603"/>
    </source>
</evidence>
<dbReference type="GO" id="GO:0016746">
    <property type="term" value="F:acyltransferase activity"/>
    <property type="evidence" value="ECO:0007669"/>
    <property type="project" value="UniProtKB-KW"/>
</dbReference>
<dbReference type="GO" id="GO:0005886">
    <property type="term" value="C:plasma membrane"/>
    <property type="evidence" value="ECO:0007669"/>
    <property type="project" value="UniProtKB-SubCell"/>
</dbReference>
<keyword evidence="15" id="KW-1185">Reference proteome</keyword>